<geneLocation type="plasmid" evidence="4">
    <name>cbm2613_p</name>
</geneLocation>
<dbReference type="AlphaFoldDB" id="A0A375FM58"/>
<feature type="region of interest" description="Disordered" evidence="1">
    <location>
        <begin position="1"/>
        <end position="28"/>
    </location>
</feature>
<dbReference type="Proteomes" id="UP000256952">
    <property type="component" value="Plasmid CBM2613_p"/>
</dbReference>
<evidence type="ECO:0000313" key="2">
    <source>
        <dbReference type="EMBL" id="SOZ74931.1"/>
    </source>
</evidence>
<reference evidence="2" key="2">
    <citation type="submission" date="2018-01" db="EMBL/GenBank/DDBJ databases">
        <authorList>
            <person name="Clerissi C."/>
        </authorList>
    </citation>
    <scope>NUCLEOTIDE SEQUENCE</scope>
    <source>
        <strain evidence="2">Cupriavidus taiwanensis STM 8556</strain>
        <plasmid evidence="2">CBM2613_p</plasmid>
    </source>
</reference>
<evidence type="ECO:0000313" key="4">
    <source>
        <dbReference type="Proteomes" id="UP000256952"/>
    </source>
</evidence>
<gene>
    <name evidence="3" type="ORF">CBM2612_P0262</name>
    <name evidence="2" type="ORF">CBM2613_P70020</name>
</gene>
<reference evidence="3 4" key="1">
    <citation type="submission" date="2018-01" db="EMBL/GenBank/DDBJ databases">
        <authorList>
            <person name="Gaut B.S."/>
            <person name="Morton B.R."/>
            <person name="Clegg M.T."/>
            <person name="Duvall M.R."/>
        </authorList>
    </citation>
    <scope>NUCLEOTIDE SEQUENCE</scope>
    <source>
        <strain evidence="3">Cupriavidus taiwanensis STM 8555</strain>
        <plasmid evidence="3">I</plasmid>
        <plasmid evidence="4">Plasmid cbm2613_p</plasmid>
    </source>
</reference>
<dbReference type="EMBL" id="LT976981">
    <property type="protein sequence ID" value="SOZ74931.1"/>
    <property type="molecule type" value="Genomic_DNA"/>
</dbReference>
<proteinExistence type="predicted"/>
<name>A0A375FM58_9BURK</name>
<geneLocation type="plasmid" evidence="2">
    <name>CBM2613_p</name>
</geneLocation>
<geneLocation type="plasmid" evidence="3">
    <name>I</name>
</geneLocation>
<keyword evidence="3" id="KW-0614">Plasmid</keyword>
<organism evidence="3">
    <name type="scientific">Cupriavidus taiwanensis</name>
    <dbReference type="NCBI Taxonomy" id="164546"/>
    <lineage>
        <taxon>Bacteria</taxon>
        <taxon>Pseudomonadati</taxon>
        <taxon>Pseudomonadota</taxon>
        <taxon>Betaproteobacteria</taxon>
        <taxon>Burkholderiales</taxon>
        <taxon>Burkholderiaceae</taxon>
        <taxon>Cupriavidus</taxon>
    </lineage>
</organism>
<feature type="compositionally biased region" description="Basic and acidic residues" evidence="1">
    <location>
        <begin position="1"/>
        <end position="25"/>
    </location>
</feature>
<dbReference type="EMBL" id="LT984809">
    <property type="protein sequence ID" value="SPD48917.1"/>
    <property type="molecule type" value="Genomic_DNA"/>
</dbReference>
<accession>A0A375FM58</accession>
<sequence>MRATEIDTRRDRGLPFSHHNLDRTHTPPVAQAKAEALASTRYAFPTAFDLNNKVSLKQQSRNSGIFKLRGPQNGWGISVSQSTIR</sequence>
<protein>
    <submittedName>
        <fullName evidence="3">Uncharacterized protein</fullName>
    </submittedName>
</protein>
<evidence type="ECO:0000256" key="1">
    <source>
        <dbReference type="SAM" id="MobiDB-lite"/>
    </source>
</evidence>
<evidence type="ECO:0000313" key="3">
    <source>
        <dbReference type="EMBL" id="SPD48917.1"/>
    </source>
</evidence>